<dbReference type="SMART" id="SM01411">
    <property type="entry name" value="Ephrin_rec_like"/>
    <property type="match status" value="7"/>
</dbReference>
<evidence type="ECO:0000313" key="2">
    <source>
        <dbReference type="Ensembl" id="ENSMPUP00000013177.1"/>
    </source>
</evidence>
<dbReference type="PANTHER" id="PTHR46104">
    <property type="entry name" value="GENE 9195-RELATED-RELATED"/>
    <property type="match status" value="1"/>
</dbReference>
<accession>M3YPB9</accession>
<dbReference type="EMBL" id="AEYP01093653">
    <property type="status" value="NOT_ANNOTATED_CDS"/>
    <property type="molecule type" value="Genomic_DNA"/>
</dbReference>
<feature type="region of interest" description="Disordered" evidence="1">
    <location>
        <begin position="1217"/>
        <end position="1266"/>
    </location>
</feature>
<dbReference type="EMBL" id="AEYP01093652">
    <property type="status" value="NOT_ANNOTATED_CDS"/>
    <property type="molecule type" value="Genomic_DNA"/>
</dbReference>
<dbReference type="GeneTree" id="ENSGT00740000115687"/>
<reference evidence="2" key="1">
    <citation type="submission" date="2024-06" db="UniProtKB">
        <authorList>
            <consortium name="Ensembl"/>
        </authorList>
    </citation>
    <scope>IDENTIFICATION</scope>
</reference>
<dbReference type="STRING" id="9669.ENSMPUP00000013177"/>
<proteinExistence type="predicted"/>
<dbReference type="SUPFAM" id="SSF57586">
    <property type="entry name" value="TNF receptor-like"/>
    <property type="match status" value="2"/>
</dbReference>
<protein>
    <submittedName>
        <fullName evidence="2">Uncharacterized protein</fullName>
    </submittedName>
</protein>
<dbReference type="Ensembl" id="ENSMPUT00000013388.1">
    <property type="protein sequence ID" value="ENSMPUP00000013177.1"/>
    <property type="gene ID" value="ENSMPUG00000013275.1"/>
</dbReference>
<organism evidence="2">
    <name type="scientific">Mustela putorius furo</name>
    <name type="common">European domestic ferret</name>
    <name type="synonym">Mustela furo</name>
    <dbReference type="NCBI Taxonomy" id="9669"/>
    <lineage>
        <taxon>Eukaryota</taxon>
        <taxon>Metazoa</taxon>
        <taxon>Chordata</taxon>
        <taxon>Craniata</taxon>
        <taxon>Vertebrata</taxon>
        <taxon>Euteleostomi</taxon>
        <taxon>Mammalia</taxon>
        <taxon>Eutheria</taxon>
        <taxon>Laurasiatheria</taxon>
        <taxon>Carnivora</taxon>
        <taxon>Caniformia</taxon>
        <taxon>Musteloidea</taxon>
        <taxon>Mustelidae</taxon>
        <taxon>Mustelinae</taxon>
        <taxon>Mustela</taxon>
    </lineage>
</organism>
<dbReference type="OMA" id="FSRFAHQ"/>
<dbReference type="PANTHER" id="PTHR46104:SF1">
    <property type="entry name" value="GENE 9195-RELATED"/>
    <property type="match status" value="1"/>
</dbReference>
<dbReference type="Gene3D" id="2.10.50.10">
    <property type="entry name" value="Tumor Necrosis Factor Receptor, subunit A, domain 2"/>
    <property type="match status" value="3"/>
</dbReference>
<dbReference type="HOGENOM" id="CLU_253629_0_0_1"/>
<dbReference type="SUPFAM" id="SSF57184">
    <property type="entry name" value="Growth factor receptor domain"/>
    <property type="match status" value="2"/>
</dbReference>
<feature type="compositionally biased region" description="Polar residues" evidence="1">
    <location>
        <begin position="1217"/>
        <end position="1230"/>
    </location>
</feature>
<evidence type="ECO:0000256" key="1">
    <source>
        <dbReference type="SAM" id="MobiDB-lite"/>
    </source>
</evidence>
<dbReference type="EMBL" id="AEYP01093650">
    <property type="status" value="NOT_ANNOTATED_CDS"/>
    <property type="molecule type" value="Genomic_DNA"/>
</dbReference>
<dbReference type="eggNOG" id="ENOG502QT6K">
    <property type="taxonomic scope" value="Eukaryota"/>
</dbReference>
<dbReference type="EMBL" id="AEYP01093651">
    <property type="status" value="NOT_ANNOTATED_CDS"/>
    <property type="molecule type" value="Genomic_DNA"/>
</dbReference>
<name>M3YPB9_MUSPF</name>
<dbReference type="InterPro" id="IPR009030">
    <property type="entry name" value="Growth_fac_rcpt_cys_sf"/>
</dbReference>
<sequence>MFCSSEGLSQPSGLCHAAYYCTGGAVSPTPLRHKVEAPGFSGNDICPPGFFCPRGTGFPVPCLPGFYSSAPGLASEDQCLPCPPGHYCSHPGLSHAMEAELCDAGYICLGGSAVPSPSDGTHGYRCPPGFHCPPGAHSEQPCEPGTFSPLPGADTCLPCPGGTYCQKAATVKPTTCPKGHYCPGGTSSALPCPEGTLNPREGSLSPRACHPCPAGRYCPGEGNGQTEGPCSAGYYCEGGAASPTPQRKSAFPLNGPCPQGHYCPQGTLYPVPCPMGTTRSSPGGTSEESCGPCPAGSFCPGLGLSSPISACVAGSKCSWDLRTSSPMAFLCPQEHGPLLRVLQGPSHPMMRQASGKRVTAPSVTLVATAGLSSFKSQPCPPGYWCPGDQGAFLCPPGTFRTKPGASSQEDCELCPPGHYCPQAELQDHANMFVIPCRAGAECPAGSVAEVTCRAGSYCGPQTGVPPLCPGGYACPAGSSTYTGPGQLCVFPFYCPVGSAHPRACPGGSEALNGTGLRVSKETCCRLCEAGTYRSQALDSQTCQPCPPGFTCHQGTESYHSHPCPVGHYCPAGTHSPRPCPLGTFRNSSQAGAAGECLPCPAGTFSAQPGQAGCLPCGSSAFSPPGASSCMCRGLNRVFQKSDGFCICQAGHESYSRRGLESEESNGDEDCQPQVAERCWAGEVRLAATRKCVTPQLHDCSSFCHPVGGELSAELGICQCQEYVSAEELCDAQCLARAPQLTLAWGSSRQLILSVKSETGDSDQSEIVSTLGPDQFFQGNARVHLIQCGPHGIFGFVISRVDMLGSFLLGPPVSQPWLQRHHRTTGPEHSVPHDPHIHPHIPNPVVCLAEGDVILFQLHILPHNRSASHYPVYQVQHLFNSNPHWDFGAFRRLRHLIQETHLNFSRFAHQFLDPGTYVFRDNGLPESFMVVLVKKKGVACSPSLSPVQPSSPYQLTRHGVLRRRLPNLGPDWAVITGVLLAIGLATMLLTGLSLILRPPLAQACPMRTWRPQWRGLGGPHVPTEYVPLRDSFLSYEDLSPWDSEEEADSKKTAITWGTGEPLPVKTLEDFSIRTLYDKLEDQSLHVAAQLNKHRSDALAFYRGASQQLQGLKDILQHFSATEQHVLGRGGNLEMEVTAATRTATGLSKESWGRHTAASLREPWQHPLGCTTSVSPLGLQPELDRVIVALASALSHACGQPTGASRKASRQVGEQTLPTYQQDSHLASNMTLKPQPLPLDEEHQSTRFQQDLGPGQLPQSATEGGDKMSPSSMLWILTAGHRHRAFPELQRKIWQVEDTLDEMNKEFFWLTAQALELQKEKDKPAQLLPSEGNTFVEVPSIFPCEWQEERPYPVEASGPEGDNLGTWALKSEQTLMLGVRRAHLAQRIEDLEWELSLLLQVTDGSVCVGGSWPSLGRH</sequence>
<dbReference type="InParanoid" id="M3YPB9"/>